<dbReference type="AlphaFoldDB" id="A0AA35UWG0"/>
<proteinExistence type="predicted"/>
<keyword evidence="1" id="KW-0732">Signal</keyword>
<feature type="signal peptide" evidence="1">
    <location>
        <begin position="1"/>
        <end position="28"/>
    </location>
</feature>
<dbReference type="EMBL" id="CATKSH010000009">
    <property type="protein sequence ID" value="CAI9120939.1"/>
    <property type="molecule type" value="Genomic_DNA"/>
</dbReference>
<dbReference type="InterPro" id="IPR029068">
    <property type="entry name" value="Glyas_Bleomycin-R_OHBP_Dase"/>
</dbReference>
<evidence type="ECO:0000259" key="2">
    <source>
        <dbReference type="PROSITE" id="PS51819"/>
    </source>
</evidence>
<evidence type="ECO:0000313" key="3">
    <source>
        <dbReference type="EMBL" id="CAI9120939.1"/>
    </source>
</evidence>
<comment type="caution">
    <text evidence="3">The sequence shown here is derived from an EMBL/GenBank/DDBJ whole genome shotgun (WGS) entry which is preliminary data.</text>
</comment>
<evidence type="ECO:0000256" key="1">
    <source>
        <dbReference type="SAM" id="SignalP"/>
    </source>
</evidence>
<dbReference type="Gene3D" id="3.10.180.10">
    <property type="entry name" value="2,3-Dihydroxybiphenyl 1,2-Dioxygenase, domain 1"/>
    <property type="match status" value="2"/>
</dbReference>
<dbReference type="Proteomes" id="UP001176960">
    <property type="component" value="Unassembled WGS sequence"/>
</dbReference>
<dbReference type="Pfam" id="PF00903">
    <property type="entry name" value="Glyoxalase"/>
    <property type="match status" value="2"/>
</dbReference>
<dbReference type="PROSITE" id="PS51819">
    <property type="entry name" value="VOC"/>
    <property type="match status" value="1"/>
</dbReference>
<dbReference type="SUPFAM" id="SSF54593">
    <property type="entry name" value="Glyoxalase/Bleomycin resistance protein/Dihydroxybiphenyl dioxygenase"/>
    <property type="match status" value="2"/>
</dbReference>
<sequence length="298" mass="31708">MPRSFRWFLLSAAAATFFGALPAGKAIASPAPPLTSPATHRHLPGKFVLSQLVTPNLEASTRFYSGLFGWSIHRLGTPERPRAVAYNGREVVALLVEHTLSNPDQPPFWFPFLSSKDADTTTAQSAMLGARVHLDGRNLPALGREAIVVDPRGATFGVLTATAGDPADGDAVVGSWVWSALLSSDPEGAAKFYGSLFGYRIETLDEHHFLASSGEVARATFNVLPPRFPADAPARWVRFVRVLSVGATAEDAVKLGGHIVVPAHPDRDGVMIAIIADPAGAVFGIMELPTDLPQGEAK</sequence>
<accession>A0AA35UWG0</accession>
<dbReference type="RefSeq" id="WP_289841771.1">
    <property type="nucleotide sequence ID" value="NZ_CATKSH010000009.1"/>
</dbReference>
<protein>
    <submittedName>
        <fullName evidence="3">Glyoxalase</fullName>
    </submittedName>
</protein>
<name>A0AA35UWG0_9PROT</name>
<gene>
    <name evidence="3" type="ORF">LMG32879_001780</name>
</gene>
<dbReference type="InterPro" id="IPR052164">
    <property type="entry name" value="Anthracycline_SecMetBiosynth"/>
</dbReference>
<dbReference type="PANTHER" id="PTHR33993">
    <property type="entry name" value="GLYOXALASE-RELATED"/>
    <property type="match status" value="1"/>
</dbReference>
<feature type="domain" description="VOC" evidence="2">
    <location>
        <begin position="175"/>
        <end position="288"/>
    </location>
</feature>
<reference evidence="3" key="1">
    <citation type="submission" date="2023-03" db="EMBL/GenBank/DDBJ databases">
        <authorList>
            <person name="Cleenwerck I."/>
        </authorList>
    </citation>
    <scope>NUCLEOTIDE SEQUENCE</scope>
    <source>
        <strain evidence="3">LMG 32879</strain>
    </source>
</reference>
<keyword evidence="4" id="KW-1185">Reference proteome</keyword>
<evidence type="ECO:0000313" key="4">
    <source>
        <dbReference type="Proteomes" id="UP001176960"/>
    </source>
</evidence>
<dbReference type="InterPro" id="IPR037523">
    <property type="entry name" value="VOC_core"/>
</dbReference>
<feature type="chain" id="PRO_5041425351" evidence="1">
    <location>
        <begin position="29"/>
        <end position="298"/>
    </location>
</feature>
<dbReference type="InterPro" id="IPR004360">
    <property type="entry name" value="Glyas_Fos-R_dOase_dom"/>
</dbReference>
<organism evidence="3 4">
    <name type="scientific">Brytella acorum</name>
    <dbReference type="NCBI Taxonomy" id="2959299"/>
    <lineage>
        <taxon>Bacteria</taxon>
        <taxon>Pseudomonadati</taxon>
        <taxon>Pseudomonadota</taxon>
        <taxon>Alphaproteobacteria</taxon>
        <taxon>Acetobacterales</taxon>
        <taxon>Acetobacteraceae</taxon>
        <taxon>Brytella</taxon>
    </lineage>
</organism>
<dbReference type="PANTHER" id="PTHR33993:SF14">
    <property type="entry name" value="GB|AAF24581.1"/>
    <property type="match status" value="1"/>
</dbReference>